<accession>A0A521F0J7</accession>
<keyword evidence="3 5" id="KW-1133">Transmembrane helix</keyword>
<evidence type="ECO:0000313" key="9">
    <source>
        <dbReference type="Proteomes" id="UP000468990"/>
    </source>
</evidence>
<evidence type="ECO:0000256" key="4">
    <source>
        <dbReference type="ARBA" id="ARBA00023136"/>
    </source>
</evidence>
<dbReference type="EMBL" id="WKKG01000008">
    <property type="protein sequence ID" value="MRX69376.1"/>
    <property type="molecule type" value="Genomic_DNA"/>
</dbReference>
<dbReference type="OrthoDB" id="1374391at2"/>
<dbReference type="EMBL" id="FXTA01000006">
    <property type="protein sequence ID" value="SMO89705.1"/>
    <property type="molecule type" value="Genomic_DNA"/>
</dbReference>
<dbReference type="PIRSF" id="PIRSF036466">
    <property type="entry name" value="UCP036466"/>
    <property type="match status" value="1"/>
</dbReference>
<evidence type="ECO:0000313" key="6">
    <source>
        <dbReference type="EMBL" id="MRX69376.1"/>
    </source>
</evidence>
<keyword evidence="1" id="KW-1003">Cell membrane</keyword>
<dbReference type="InterPro" id="IPR009760">
    <property type="entry name" value="DUF1328"/>
</dbReference>
<keyword evidence="4 5" id="KW-0472">Membrane</keyword>
<evidence type="ECO:0000256" key="5">
    <source>
        <dbReference type="SAM" id="Phobius"/>
    </source>
</evidence>
<dbReference type="GO" id="GO:0005886">
    <property type="term" value="C:plasma membrane"/>
    <property type="evidence" value="ECO:0007669"/>
    <property type="project" value="InterPro"/>
</dbReference>
<dbReference type="HAMAP" id="MF_01361">
    <property type="entry name" value="UPF0391"/>
    <property type="match status" value="1"/>
</dbReference>
<gene>
    <name evidence="6" type="ORF">GJU42_15495</name>
    <name evidence="7" type="ORF">SAMN06265349_10672</name>
</gene>
<organism evidence="7 8">
    <name type="scientific">Flavobacterium resistens</name>
    <dbReference type="NCBI Taxonomy" id="443612"/>
    <lineage>
        <taxon>Bacteria</taxon>
        <taxon>Pseudomonadati</taxon>
        <taxon>Bacteroidota</taxon>
        <taxon>Flavobacteriia</taxon>
        <taxon>Flavobacteriales</taxon>
        <taxon>Flavobacteriaceae</taxon>
        <taxon>Flavobacterium</taxon>
    </lineage>
</organism>
<evidence type="ECO:0000256" key="2">
    <source>
        <dbReference type="ARBA" id="ARBA00022692"/>
    </source>
</evidence>
<name>A0A521F0J7_9FLAO</name>
<keyword evidence="2 5" id="KW-0812">Transmembrane</keyword>
<evidence type="ECO:0000313" key="8">
    <source>
        <dbReference type="Proteomes" id="UP000317289"/>
    </source>
</evidence>
<keyword evidence="9" id="KW-1185">Reference proteome</keyword>
<reference evidence="7 8" key="1">
    <citation type="submission" date="2017-05" db="EMBL/GenBank/DDBJ databases">
        <authorList>
            <person name="Varghese N."/>
            <person name="Submissions S."/>
        </authorList>
    </citation>
    <scope>NUCLEOTIDE SEQUENCE [LARGE SCALE GENOMIC DNA]</scope>
    <source>
        <strain evidence="7 8">DSM 19382</strain>
    </source>
</reference>
<protein>
    <submittedName>
        <fullName evidence="6">DUF1328 domain-containing protein</fullName>
    </submittedName>
</protein>
<feature type="transmembrane region" description="Helical" evidence="5">
    <location>
        <begin position="29"/>
        <end position="49"/>
    </location>
</feature>
<dbReference type="Pfam" id="PF07043">
    <property type="entry name" value="DUF1328"/>
    <property type="match status" value="1"/>
</dbReference>
<dbReference type="Proteomes" id="UP000468990">
    <property type="component" value="Unassembled WGS sequence"/>
</dbReference>
<evidence type="ECO:0000256" key="3">
    <source>
        <dbReference type="ARBA" id="ARBA00022989"/>
    </source>
</evidence>
<dbReference type="AlphaFoldDB" id="A0A521F0J7"/>
<evidence type="ECO:0000256" key="1">
    <source>
        <dbReference type="ARBA" id="ARBA00022475"/>
    </source>
</evidence>
<proteinExistence type="inferred from homology"/>
<sequence>MTHWTVTFVVLALIAGILGFGTMGNEPSMLGQALFIVFSILCCITVIIGKIKVAH</sequence>
<dbReference type="Proteomes" id="UP000317289">
    <property type="component" value="Unassembled WGS sequence"/>
</dbReference>
<evidence type="ECO:0000313" key="7">
    <source>
        <dbReference type="EMBL" id="SMO89705.1"/>
    </source>
</evidence>
<reference evidence="6 9" key="2">
    <citation type="submission" date="2019-11" db="EMBL/GenBank/DDBJ databases">
        <title>Flavobacterium resistens genome.</title>
        <authorList>
            <person name="Wilson V.M."/>
            <person name="Newman J.D."/>
        </authorList>
    </citation>
    <scope>NUCLEOTIDE SEQUENCE [LARGE SCALE GENOMIC DNA]</scope>
    <source>
        <strain evidence="6 9">DSM 19382</strain>
    </source>
</reference>
<dbReference type="RefSeq" id="WP_142452151.1">
    <property type="nucleotide sequence ID" value="NZ_FXTA01000006.1"/>
</dbReference>